<sequence>MSKKFKVLLTNPIHPECNQALMEECDVVVAPDIKSETLKSLISDCEGLIVRCQLPQDIFDGATQLKAVVRHGVGLDFIPVDAATKKRIPVANLPGSNTNAVVEYCIAAIFYFRRNLDLINSQLRIQGWTKARPQADSSTEIATTTLGIIGFGSIGGKLANAAMGLNMKTIALTRRPETLPSGVRSVTKAELFSQSDVIVICCPLNEETRGMVDQLSISMMKSNAILINIARGPVVDTQAIISALKAGKIAGAAMDVHDQQPLTGEEAIFDCPNLLLTPHIASITSSSMRGMSEGSVKTILAILKGIRPDNIVNPEVFFN</sequence>
<dbReference type="Proteomes" id="UP000196880">
    <property type="component" value="Unassembled WGS sequence"/>
</dbReference>
<keyword evidence="2 4" id="KW-0560">Oxidoreductase</keyword>
<dbReference type="SUPFAM" id="SSF52283">
    <property type="entry name" value="Formate/glycerate dehydrogenase catalytic domain-like"/>
    <property type="match status" value="1"/>
</dbReference>
<keyword evidence="8" id="KW-1185">Reference proteome</keyword>
<evidence type="ECO:0000313" key="7">
    <source>
        <dbReference type="EMBL" id="OWF65205.1"/>
    </source>
</evidence>
<dbReference type="RefSeq" id="WP_087909402.1">
    <property type="nucleotide sequence ID" value="NZ_NAIA01000003.1"/>
</dbReference>
<dbReference type="PANTHER" id="PTHR43761">
    <property type="entry name" value="D-ISOMER SPECIFIC 2-HYDROXYACID DEHYDROGENASE FAMILY PROTEIN (AFU_ORTHOLOGUE AFUA_1G13630)"/>
    <property type="match status" value="1"/>
</dbReference>
<dbReference type="EMBL" id="NAIA01000003">
    <property type="protein sequence ID" value="OWF65205.1"/>
    <property type="molecule type" value="Genomic_DNA"/>
</dbReference>
<accession>A0A210RW19</accession>
<comment type="similarity">
    <text evidence="1 4">Belongs to the D-isomer specific 2-hydroxyacid dehydrogenase family.</text>
</comment>
<dbReference type="PROSITE" id="PS00671">
    <property type="entry name" value="D_2_HYDROXYACID_DH_3"/>
    <property type="match status" value="1"/>
</dbReference>
<dbReference type="PANTHER" id="PTHR43761:SF1">
    <property type="entry name" value="D-ISOMER SPECIFIC 2-HYDROXYACID DEHYDROGENASE CATALYTIC DOMAIN-CONTAINING PROTEIN-RELATED"/>
    <property type="match status" value="1"/>
</dbReference>
<dbReference type="Pfam" id="PF00389">
    <property type="entry name" value="2-Hacid_dh"/>
    <property type="match status" value="1"/>
</dbReference>
<dbReference type="Pfam" id="PF02826">
    <property type="entry name" value="2-Hacid_dh_C"/>
    <property type="match status" value="1"/>
</dbReference>
<comment type="caution">
    <text evidence="7">The sequence shown here is derived from an EMBL/GenBank/DDBJ whole genome shotgun (WGS) entry which is preliminary data.</text>
</comment>
<dbReference type="GO" id="GO:0016616">
    <property type="term" value="F:oxidoreductase activity, acting on the CH-OH group of donors, NAD or NADP as acceptor"/>
    <property type="evidence" value="ECO:0007669"/>
    <property type="project" value="InterPro"/>
</dbReference>
<name>A0A210RW19_9BURK</name>
<dbReference type="InterPro" id="IPR006140">
    <property type="entry name" value="D-isomer_DH_NAD-bd"/>
</dbReference>
<dbReference type="GO" id="GO:0051287">
    <property type="term" value="F:NAD binding"/>
    <property type="evidence" value="ECO:0007669"/>
    <property type="project" value="InterPro"/>
</dbReference>
<keyword evidence="3" id="KW-0520">NAD</keyword>
<dbReference type="SUPFAM" id="SSF51735">
    <property type="entry name" value="NAD(P)-binding Rossmann-fold domains"/>
    <property type="match status" value="1"/>
</dbReference>
<feature type="domain" description="D-isomer specific 2-hydroxyacid dehydrogenase NAD-binding" evidence="6">
    <location>
        <begin position="107"/>
        <end position="281"/>
    </location>
</feature>
<dbReference type="AlphaFoldDB" id="A0A210RW19"/>
<reference evidence="7 8" key="1">
    <citation type="submission" date="2017-03" db="EMBL/GenBank/DDBJ databases">
        <title>New species Polynucleobacter sp. MWH-EgelM1-30-B4.</title>
        <authorList>
            <person name="Hahn M.W."/>
        </authorList>
    </citation>
    <scope>NUCLEOTIDE SEQUENCE [LARGE SCALE GENOMIC DNA]</scope>
    <source>
        <strain evidence="7 8">MWH-EgelM1-30-B4</strain>
    </source>
</reference>
<dbReference type="OrthoDB" id="9805416at2"/>
<organism evidence="7 8">
    <name type="scientific">Polynucleobacter hirudinilacicola</name>
    <dbReference type="NCBI Taxonomy" id="1743166"/>
    <lineage>
        <taxon>Bacteria</taxon>
        <taxon>Pseudomonadati</taxon>
        <taxon>Pseudomonadota</taxon>
        <taxon>Betaproteobacteria</taxon>
        <taxon>Burkholderiales</taxon>
        <taxon>Burkholderiaceae</taxon>
        <taxon>Polynucleobacter</taxon>
    </lineage>
</organism>
<evidence type="ECO:0000259" key="6">
    <source>
        <dbReference type="Pfam" id="PF02826"/>
    </source>
</evidence>
<dbReference type="InterPro" id="IPR006139">
    <property type="entry name" value="D-isomer_2_OHA_DH_cat_dom"/>
</dbReference>
<evidence type="ECO:0000256" key="3">
    <source>
        <dbReference type="ARBA" id="ARBA00023027"/>
    </source>
</evidence>
<evidence type="ECO:0000259" key="5">
    <source>
        <dbReference type="Pfam" id="PF00389"/>
    </source>
</evidence>
<evidence type="ECO:0000313" key="8">
    <source>
        <dbReference type="Proteomes" id="UP000196880"/>
    </source>
</evidence>
<evidence type="ECO:0000256" key="4">
    <source>
        <dbReference type="RuleBase" id="RU003719"/>
    </source>
</evidence>
<protein>
    <submittedName>
        <fullName evidence="7">Hydroxyacid dehydrogenase</fullName>
    </submittedName>
</protein>
<feature type="domain" description="D-isomer specific 2-hydroxyacid dehydrogenase catalytic" evidence="5">
    <location>
        <begin position="7"/>
        <end position="313"/>
    </location>
</feature>
<dbReference type="InterPro" id="IPR029753">
    <property type="entry name" value="D-isomer_DH_CS"/>
</dbReference>
<evidence type="ECO:0000256" key="1">
    <source>
        <dbReference type="ARBA" id="ARBA00005854"/>
    </source>
</evidence>
<gene>
    <name evidence="7" type="ORF">B6A14_05190</name>
</gene>
<dbReference type="InterPro" id="IPR036291">
    <property type="entry name" value="NAD(P)-bd_dom_sf"/>
</dbReference>
<proteinExistence type="inferred from homology"/>
<dbReference type="InterPro" id="IPR050418">
    <property type="entry name" value="D-iso_2-hydroxyacid_DH_PdxB"/>
</dbReference>
<evidence type="ECO:0000256" key="2">
    <source>
        <dbReference type="ARBA" id="ARBA00023002"/>
    </source>
</evidence>
<dbReference type="Gene3D" id="3.40.50.720">
    <property type="entry name" value="NAD(P)-binding Rossmann-like Domain"/>
    <property type="match status" value="2"/>
</dbReference>